<dbReference type="EMBL" id="CP029480">
    <property type="protein sequence ID" value="AWV97913.1"/>
    <property type="molecule type" value="Genomic_DNA"/>
</dbReference>
<keyword evidence="3" id="KW-1185">Reference proteome</keyword>
<reference evidence="2 3" key="1">
    <citation type="submission" date="2018-05" db="EMBL/GenBank/DDBJ databases">
        <title>Complete genome sequence of Arcticibacterium luteifluviistationis SM1504T, a cytophagaceae bacterium isolated from Arctic surface seawater.</title>
        <authorList>
            <person name="Li Y."/>
            <person name="Qin Q.-L."/>
        </authorList>
    </citation>
    <scope>NUCLEOTIDE SEQUENCE [LARGE SCALE GENOMIC DNA]</scope>
    <source>
        <strain evidence="2 3">SM1504</strain>
    </source>
</reference>
<dbReference type="InterPro" id="IPR011055">
    <property type="entry name" value="Dup_hybrid_motif"/>
</dbReference>
<dbReference type="OrthoDB" id="794469at2"/>
<dbReference type="KEGG" id="als:DJ013_06920"/>
<protein>
    <submittedName>
        <fullName evidence="2">M23 family peptidase</fullName>
    </submittedName>
</protein>
<gene>
    <name evidence="2" type="ORF">DJ013_06920</name>
</gene>
<proteinExistence type="predicted"/>
<name>A0A2Z4GAF9_9BACT</name>
<dbReference type="GO" id="GO:0004222">
    <property type="term" value="F:metalloendopeptidase activity"/>
    <property type="evidence" value="ECO:0007669"/>
    <property type="project" value="TreeGrafter"/>
</dbReference>
<dbReference type="Proteomes" id="UP000249873">
    <property type="component" value="Chromosome"/>
</dbReference>
<dbReference type="SUPFAM" id="SSF51261">
    <property type="entry name" value="Duplicated hybrid motif"/>
    <property type="match status" value="1"/>
</dbReference>
<evidence type="ECO:0000259" key="1">
    <source>
        <dbReference type="Pfam" id="PF01551"/>
    </source>
</evidence>
<dbReference type="CDD" id="cd12797">
    <property type="entry name" value="M23_peptidase"/>
    <property type="match status" value="1"/>
</dbReference>
<dbReference type="Gene3D" id="2.70.70.10">
    <property type="entry name" value="Glucose Permease (Domain IIA)"/>
    <property type="match status" value="1"/>
</dbReference>
<evidence type="ECO:0000313" key="2">
    <source>
        <dbReference type="EMBL" id="AWV97913.1"/>
    </source>
</evidence>
<evidence type="ECO:0000313" key="3">
    <source>
        <dbReference type="Proteomes" id="UP000249873"/>
    </source>
</evidence>
<organism evidence="2 3">
    <name type="scientific">Arcticibacterium luteifluviistationis</name>
    <dbReference type="NCBI Taxonomy" id="1784714"/>
    <lineage>
        <taxon>Bacteria</taxon>
        <taxon>Pseudomonadati</taxon>
        <taxon>Bacteroidota</taxon>
        <taxon>Cytophagia</taxon>
        <taxon>Cytophagales</taxon>
        <taxon>Leadbetterellaceae</taxon>
        <taxon>Arcticibacterium</taxon>
    </lineage>
</organism>
<dbReference type="RefSeq" id="WP_111371015.1">
    <property type="nucleotide sequence ID" value="NZ_CP029480.1"/>
</dbReference>
<dbReference type="Pfam" id="PF01551">
    <property type="entry name" value="Peptidase_M23"/>
    <property type="match status" value="1"/>
</dbReference>
<sequence>MLSNLSYIFCFLLTLFSNGCSFSSKQDTSEIPPSFKELLIKIREQEMTPTAAEEEFRIIMADLKAKYPSNAYDSLSMDLVFPLKGKNYKSVGGRGRGFYGRHFDLFDHSIAKSHPAHDIFIYDLNRDDKDDTDNAYVDVLAVNDGVVIATESNWTEETGYKGGNYIWLYDFKSGGIWYYAHQRKVFVVEGQLVEQGDKIGEVGRTGFNAKTSRSDTHLHLMFLKLDGDFSPTPVNHYPWLKKARTVYKTQLPKHYPRKSLSAVKMDEIKLKPLEVSFKQSLGSVIASPK</sequence>
<dbReference type="InterPro" id="IPR016047">
    <property type="entry name" value="M23ase_b-sheet_dom"/>
</dbReference>
<feature type="domain" description="M23ase beta-sheet core" evidence="1">
    <location>
        <begin position="138"/>
        <end position="224"/>
    </location>
</feature>
<dbReference type="PANTHER" id="PTHR21666">
    <property type="entry name" value="PEPTIDASE-RELATED"/>
    <property type="match status" value="1"/>
</dbReference>
<accession>A0A2Z4GAF9</accession>
<dbReference type="PANTHER" id="PTHR21666:SF270">
    <property type="entry name" value="MUREIN HYDROLASE ACTIVATOR ENVC"/>
    <property type="match status" value="1"/>
</dbReference>
<dbReference type="AlphaFoldDB" id="A0A2Z4GAF9"/>
<dbReference type="InterPro" id="IPR050570">
    <property type="entry name" value="Cell_wall_metabolism_enzyme"/>
</dbReference>